<reference evidence="2 3" key="1">
    <citation type="submission" date="2019-12" db="EMBL/GenBank/DDBJ databases">
        <authorList>
            <person name="Reyes-Prieto M."/>
        </authorList>
    </citation>
    <scope>NUCLEOTIDE SEQUENCE [LARGE SCALE GENOMIC DNA]</scope>
    <source>
        <strain evidence="2">HF14-78462</strain>
    </source>
</reference>
<feature type="compositionally biased region" description="Low complexity" evidence="1">
    <location>
        <begin position="43"/>
        <end position="52"/>
    </location>
</feature>
<keyword evidence="3" id="KW-1185">Reference proteome</keyword>
<name>A0A5S9NTS3_9HYPH</name>
<evidence type="ECO:0000256" key="1">
    <source>
        <dbReference type="SAM" id="MobiDB-lite"/>
    </source>
</evidence>
<dbReference type="EMBL" id="CACSAS010000001">
    <property type="protein sequence ID" value="CAA0094070.1"/>
    <property type="molecule type" value="Genomic_DNA"/>
</dbReference>
<evidence type="ECO:0000313" key="3">
    <source>
        <dbReference type="Proteomes" id="UP000433050"/>
    </source>
</evidence>
<organism evidence="2 3">
    <name type="scientific">Starkeya nomas</name>
    <dbReference type="NCBI Taxonomy" id="2666134"/>
    <lineage>
        <taxon>Bacteria</taxon>
        <taxon>Pseudomonadati</taxon>
        <taxon>Pseudomonadota</taxon>
        <taxon>Alphaproteobacteria</taxon>
        <taxon>Hyphomicrobiales</taxon>
        <taxon>Xanthobacteraceae</taxon>
        <taxon>Starkeya</taxon>
    </lineage>
</organism>
<protein>
    <submittedName>
        <fullName evidence="2">Uncharacterized protein</fullName>
    </submittedName>
</protein>
<dbReference type="RefSeq" id="WP_159598552.1">
    <property type="nucleotide sequence ID" value="NZ_CACSAS010000001.1"/>
</dbReference>
<dbReference type="AlphaFoldDB" id="A0A5S9NTS3"/>
<feature type="region of interest" description="Disordered" evidence="1">
    <location>
        <begin position="1"/>
        <end position="52"/>
    </location>
</feature>
<accession>A0A5S9NTS3</accession>
<gene>
    <name evidence="2" type="ORF">STARVERO_01718</name>
</gene>
<evidence type="ECO:0000313" key="2">
    <source>
        <dbReference type="EMBL" id="CAA0094070.1"/>
    </source>
</evidence>
<proteinExistence type="predicted"/>
<dbReference type="Proteomes" id="UP000433050">
    <property type="component" value="Unassembled WGS sequence"/>
</dbReference>
<sequence length="96" mass="9922">MAKNGNGIDGSPGEEPASTERASAPRTAAGPSRNPVKRMGRVVSRPARASGGAAVRASLGSALVDEGLVRLERKYSFRALVTVGMLGFVLGRLCAR</sequence>